<accession>B2A8P2</accession>
<evidence type="ECO:0008006" key="4">
    <source>
        <dbReference type="Google" id="ProtNLM"/>
    </source>
</evidence>
<reference evidence="2 3" key="1">
    <citation type="submission" date="2008-04" db="EMBL/GenBank/DDBJ databases">
        <title>Complete sequence of plasmid1 of Natranaerobius thermophilus JW/NM-WN-LF.</title>
        <authorList>
            <consortium name="US DOE Joint Genome Institute"/>
            <person name="Copeland A."/>
            <person name="Lucas S."/>
            <person name="Lapidus A."/>
            <person name="Glavina del Rio T."/>
            <person name="Dalin E."/>
            <person name="Tice H."/>
            <person name="Bruce D."/>
            <person name="Goodwin L."/>
            <person name="Pitluck S."/>
            <person name="Chertkov O."/>
            <person name="Brettin T."/>
            <person name="Detter J.C."/>
            <person name="Han C."/>
            <person name="Kuske C.R."/>
            <person name="Schmutz J."/>
            <person name="Larimer F."/>
            <person name="Land M."/>
            <person name="Hauser L."/>
            <person name="Kyrpides N."/>
            <person name="Lykidis A."/>
            <person name="Mesbah N.M."/>
            <person name="Wiegel J."/>
        </authorList>
    </citation>
    <scope>NUCLEOTIDE SEQUENCE [LARGE SCALE GENOMIC DNA]</scope>
    <source>
        <strain evidence="3">ATCC BAA-1301 / DSM 18059 / JW/NM-WN-LF</strain>
        <plasmid evidence="2 3">pNTHE01</plasmid>
    </source>
</reference>
<geneLocation type="plasmid" evidence="2 3">
    <name>pNTHE01</name>
</geneLocation>
<evidence type="ECO:0000256" key="1">
    <source>
        <dbReference type="SAM" id="Phobius"/>
    </source>
</evidence>
<evidence type="ECO:0000313" key="3">
    <source>
        <dbReference type="Proteomes" id="UP000001683"/>
    </source>
</evidence>
<dbReference type="EMBL" id="CP001035">
    <property type="protein sequence ID" value="ACB86491.1"/>
    <property type="molecule type" value="Genomic_DNA"/>
</dbReference>
<keyword evidence="1" id="KW-0472">Membrane</keyword>
<keyword evidence="1" id="KW-0812">Transmembrane</keyword>
<name>B2A8P2_NATTJ</name>
<sequence length="146" mass="16457">MGEQEKKTKACDSCKEEIKQDASACPYCGEKQVSKGAVVGCLVIIALIVIGVAIFLFNIIGNGEGVAILQAVDFAEEAIGYDMSYDHDDLVVNEIHEDYYQVNGKISRVHDNKHFRMQSQVEFLEDKDKWRLRYLNIDGDVVHDSR</sequence>
<proteinExistence type="predicted"/>
<dbReference type="KEGG" id="nth:Nther_2946"/>
<dbReference type="AlphaFoldDB" id="B2A8P2"/>
<dbReference type="InParanoid" id="B2A8P2"/>
<organism evidence="2 3">
    <name type="scientific">Natranaerobius thermophilus (strain ATCC BAA-1301 / DSM 18059 / JW/NM-WN-LF)</name>
    <dbReference type="NCBI Taxonomy" id="457570"/>
    <lineage>
        <taxon>Bacteria</taxon>
        <taxon>Bacillati</taxon>
        <taxon>Bacillota</taxon>
        <taxon>Clostridia</taxon>
        <taxon>Natranaerobiales</taxon>
        <taxon>Natranaerobiaceae</taxon>
        <taxon>Natranaerobius</taxon>
    </lineage>
</organism>
<dbReference type="OrthoDB" id="1669102at2"/>
<keyword evidence="1" id="KW-1133">Transmembrane helix</keyword>
<dbReference type="Proteomes" id="UP000001683">
    <property type="component" value="Plasmid pNTHE01"/>
</dbReference>
<protein>
    <recommendedName>
        <fullName evidence="4">Zinc-ribbon domain-containing protein</fullName>
    </recommendedName>
</protein>
<keyword evidence="3" id="KW-1185">Reference proteome</keyword>
<feature type="transmembrane region" description="Helical" evidence="1">
    <location>
        <begin position="37"/>
        <end position="60"/>
    </location>
</feature>
<dbReference type="HOGENOM" id="CLU_1775461_0_0_9"/>
<dbReference type="RefSeq" id="WP_012443517.1">
    <property type="nucleotide sequence ID" value="NC_010715.1"/>
</dbReference>
<gene>
    <name evidence="2" type="ordered locus">Nther_2946</name>
</gene>
<keyword evidence="2" id="KW-0614">Plasmid</keyword>
<reference evidence="2 3" key="2">
    <citation type="journal article" date="2011" name="J. Bacteriol.">
        <title>Complete genome sequence of the anaerobic, halophilic alkalithermophile Natranaerobius thermophilus JW/NM-WN-LF.</title>
        <authorList>
            <person name="Zhao B."/>
            <person name="Mesbah N.M."/>
            <person name="Dalin E."/>
            <person name="Goodwin L."/>
            <person name="Nolan M."/>
            <person name="Pitluck S."/>
            <person name="Chertkov O."/>
            <person name="Brettin T.S."/>
            <person name="Han J."/>
            <person name="Larimer F.W."/>
            <person name="Land M.L."/>
            <person name="Hauser L."/>
            <person name="Kyrpides N."/>
            <person name="Wiegel J."/>
        </authorList>
    </citation>
    <scope>NUCLEOTIDE SEQUENCE [LARGE SCALE GENOMIC DNA]</scope>
    <source>
        <strain evidence="3">ATCC BAA-1301 / DSM 18059 / JW/NM-WN-LF</strain>
        <plasmid evidence="2 3">pNTHE01</plasmid>
    </source>
</reference>
<evidence type="ECO:0000313" key="2">
    <source>
        <dbReference type="EMBL" id="ACB86491.1"/>
    </source>
</evidence>